<dbReference type="InterPro" id="IPR051795">
    <property type="entry name" value="Glycosyl_Hydrlase_43"/>
</dbReference>
<dbReference type="InterPro" id="IPR023296">
    <property type="entry name" value="Glyco_hydro_beta-prop_sf"/>
</dbReference>
<dbReference type="InterPro" id="IPR036116">
    <property type="entry name" value="FN3_sf"/>
</dbReference>
<name>A0A2S7IF80_9BACT</name>
<feature type="domain" description="Fibronectin type-III" evidence="3">
    <location>
        <begin position="497"/>
        <end position="583"/>
    </location>
</feature>
<dbReference type="PROSITE" id="PS50853">
    <property type="entry name" value="FN3"/>
    <property type="match status" value="1"/>
</dbReference>
<dbReference type="Pfam" id="PF00754">
    <property type="entry name" value="F5_F8_type_C"/>
    <property type="match status" value="1"/>
</dbReference>
<evidence type="ECO:0000259" key="3">
    <source>
        <dbReference type="PROSITE" id="PS50853"/>
    </source>
</evidence>
<evidence type="ECO:0000313" key="5">
    <source>
        <dbReference type="Proteomes" id="UP000239590"/>
    </source>
</evidence>
<dbReference type="PANTHER" id="PTHR42812">
    <property type="entry name" value="BETA-XYLOSIDASE"/>
    <property type="match status" value="1"/>
</dbReference>
<feature type="domain" description="F5/8 type C" evidence="2">
    <location>
        <begin position="339"/>
        <end position="489"/>
    </location>
</feature>
<dbReference type="InterPro" id="IPR008979">
    <property type="entry name" value="Galactose-bd-like_sf"/>
</dbReference>
<comment type="caution">
    <text evidence="4">The sequence shown here is derived from an EMBL/GenBank/DDBJ whole genome shotgun (WGS) entry which is preliminary data.</text>
</comment>
<dbReference type="CDD" id="cd08982">
    <property type="entry name" value="GH43-like"/>
    <property type="match status" value="1"/>
</dbReference>
<keyword evidence="5" id="KW-1185">Reference proteome</keyword>
<dbReference type="AlphaFoldDB" id="A0A2S7IF80"/>
<dbReference type="RefSeq" id="WP_104715929.1">
    <property type="nucleotide sequence ID" value="NZ_PTRA01000008.1"/>
</dbReference>
<dbReference type="EMBL" id="PTRA01000008">
    <property type="protein sequence ID" value="PQA53764.1"/>
    <property type="molecule type" value="Genomic_DNA"/>
</dbReference>
<accession>A0A2S7IF80</accession>
<dbReference type="SUPFAM" id="SSF49785">
    <property type="entry name" value="Galactose-binding domain-like"/>
    <property type="match status" value="1"/>
</dbReference>
<evidence type="ECO:0000313" key="4">
    <source>
        <dbReference type="EMBL" id="PQA53764.1"/>
    </source>
</evidence>
<dbReference type="InterPro" id="IPR003961">
    <property type="entry name" value="FN3_dom"/>
</dbReference>
<dbReference type="SUPFAM" id="SSF75005">
    <property type="entry name" value="Arabinanase/levansucrase/invertase"/>
    <property type="match status" value="1"/>
</dbReference>
<dbReference type="PANTHER" id="PTHR42812:SF14">
    <property type="entry name" value="SECRETED PROTEIN"/>
    <property type="match status" value="1"/>
</dbReference>
<evidence type="ECO:0000256" key="1">
    <source>
        <dbReference type="SAM" id="SignalP"/>
    </source>
</evidence>
<dbReference type="InterPro" id="IPR013783">
    <property type="entry name" value="Ig-like_fold"/>
</dbReference>
<dbReference type="InterPro" id="IPR000421">
    <property type="entry name" value="FA58C"/>
</dbReference>
<dbReference type="Gene3D" id="2.115.10.20">
    <property type="entry name" value="Glycosyl hydrolase domain, family 43"/>
    <property type="match status" value="1"/>
</dbReference>
<feature type="chain" id="PRO_5015485389" evidence="1">
    <location>
        <begin position="24"/>
        <end position="583"/>
    </location>
</feature>
<dbReference type="Proteomes" id="UP000239590">
    <property type="component" value="Unassembled WGS sequence"/>
</dbReference>
<gene>
    <name evidence="4" type="ORF">C5O19_24125</name>
</gene>
<dbReference type="SUPFAM" id="SSF49265">
    <property type="entry name" value="Fibronectin type III"/>
    <property type="match status" value="1"/>
</dbReference>
<evidence type="ECO:0000259" key="2">
    <source>
        <dbReference type="PROSITE" id="PS50022"/>
    </source>
</evidence>
<dbReference type="Gene3D" id="2.60.120.260">
    <property type="entry name" value="Galactose-binding domain-like"/>
    <property type="match status" value="1"/>
</dbReference>
<protein>
    <submittedName>
        <fullName evidence="4">Coagulation factor 5/8 type domain protein</fullName>
    </submittedName>
</protein>
<dbReference type="OrthoDB" id="9801455at2"/>
<sequence>MLRFLSVLLATTFLLFSSFSSDAQRTYCNPMDIGYRYNFEQLNEQISYRSGADPVIVNHKGEYYLFVTISGGYWHSNDLSHWDFITPDKWPFEDMCAPAALSVRDTLFLFQSTFEQRPILYSVAPEKGKLHFYNRWLPRLPKDIGPWDPALFHDEDTDKWFMYWGSSNVYPIFGAELDPKRRLTYAGPYQSMFWLDPWKHGWERFGPNHADLMKPFVEGAWMTKYNKKYYLQYGAPGTEYNVYATGTYVGKDPLGPWEYAPYNPISYKPGGFMNGAGHGNTFQDNYGNYWNTGTPWIGVNWPMERRLAMFPAGFDADDQMYANTRFGDFPHYLPTKKWQRKDELFTGWMLLSYRKPVTASSVKDTLRAELVTDENPRTYWVARQNRAGEWLTIDLQQPSDVRAVQVNYTDYKNNVYNSDSTVYTQFTLLHSLDGKKWELLTDLSKEKKRDRACAYIELSQPVRTRYIRYEHGYTAGPHLAISDVRVFGKGSGKQPAIPGNFRVIRQKDERNANIRWEKVPGAVGYNIRWGIAPDKLYQTYQIWNDQPSTLELRALNIGVSYSFAIETFNESGISSLSSVISIK</sequence>
<dbReference type="Gene3D" id="2.60.40.10">
    <property type="entry name" value="Immunoglobulins"/>
    <property type="match status" value="1"/>
</dbReference>
<organism evidence="4 5">
    <name type="scientific">Siphonobacter curvatus</name>
    <dbReference type="NCBI Taxonomy" id="2094562"/>
    <lineage>
        <taxon>Bacteria</taxon>
        <taxon>Pseudomonadati</taxon>
        <taxon>Bacteroidota</taxon>
        <taxon>Cytophagia</taxon>
        <taxon>Cytophagales</taxon>
        <taxon>Cytophagaceae</taxon>
        <taxon>Siphonobacter</taxon>
    </lineage>
</organism>
<proteinExistence type="predicted"/>
<keyword evidence="1" id="KW-0732">Signal</keyword>
<feature type="signal peptide" evidence="1">
    <location>
        <begin position="1"/>
        <end position="23"/>
    </location>
</feature>
<reference evidence="5" key="1">
    <citation type="submission" date="2018-02" db="EMBL/GenBank/DDBJ databases">
        <title>Genome sequencing of Solimonas sp. HR-BB.</title>
        <authorList>
            <person name="Lee Y."/>
            <person name="Jeon C.O."/>
        </authorList>
    </citation>
    <scope>NUCLEOTIDE SEQUENCE [LARGE SCALE GENOMIC DNA]</scope>
    <source>
        <strain evidence="5">HR-U</strain>
    </source>
</reference>
<dbReference type="PROSITE" id="PS50022">
    <property type="entry name" value="FA58C_3"/>
    <property type="match status" value="1"/>
</dbReference>